<evidence type="ECO:0000313" key="2">
    <source>
        <dbReference type="EMBL" id="KOX94937.1"/>
    </source>
</evidence>
<dbReference type="AlphaFoldDB" id="A0A0M9AMB1"/>
<dbReference type="EMBL" id="WOWB01000001">
    <property type="protein sequence ID" value="NLV05087.1"/>
    <property type="molecule type" value="Genomic_DNA"/>
</dbReference>
<accession>A0A0M9AMB1</accession>
<name>A0A0M9AMB1_9EURY</name>
<proteinExistence type="predicted"/>
<evidence type="ECO:0000313" key="4">
    <source>
        <dbReference type="Proteomes" id="UP000037729"/>
    </source>
</evidence>
<dbReference type="EMBL" id="LIUF01000001">
    <property type="protein sequence ID" value="KOX94937.1"/>
    <property type="molecule type" value="Genomic_DNA"/>
</dbReference>
<protein>
    <recommendedName>
        <fullName evidence="1">DUF7511 domain-containing protein</fullName>
    </recommendedName>
</protein>
<feature type="domain" description="DUF7511" evidence="1">
    <location>
        <begin position="28"/>
        <end position="63"/>
    </location>
</feature>
<sequence length="63" mass="7003">MSATTTPPSDTDLNEAPEFELDCLYDDPENPSELTIFPSDRQQSVTEWVTADRAAAVSLDELR</sequence>
<evidence type="ECO:0000313" key="3">
    <source>
        <dbReference type="EMBL" id="NLV05087.1"/>
    </source>
</evidence>
<organism evidence="2 4">
    <name type="scientific">Haloarcula rubripromontorii</name>
    <dbReference type="NCBI Taxonomy" id="1705562"/>
    <lineage>
        <taxon>Archaea</taxon>
        <taxon>Methanobacteriati</taxon>
        <taxon>Methanobacteriota</taxon>
        <taxon>Stenosarchaea group</taxon>
        <taxon>Halobacteria</taxon>
        <taxon>Halobacteriales</taxon>
        <taxon>Haloarculaceae</taxon>
        <taxon>Haloarcula</taxon>
    </lineage>
</organism>
<dbReference type="OrthoDB" id="224774at2157"/>
<evidence type="ECO:0000259" key="1">
    <source>
        <dbReference type="Pfam" id="PF24351"/>
    </source>
</evidence>
<dbReference type="Proteomes" id="UP000610611">
    <property type="component" value="Unassembled WGS sequence"/>
</dbReference>
<comment type="caution">
    <text evidence="2">The sequence shown here is derived from an EMBL/GenBank/DDBJ whole genome shotgun (WGS) entry which is preliminary data.</text>
</comment>
<dbReference type="Proteomes" id="UP000037729">
    <property type="component" value="Unassembled WGS sequence"/>
</dbReference>
<dbReference type="RefSeq" id="WP_053966698.1">
    <property type="nucleotide sequence ID" value="NZ_JAWJXX010000021.1"/>
</dbReference>
<reference evidence="3" key="2">
    <citation type="submission" date="2019-12" db="EMBL/GenBank/DDBJ databases">
        <title>The whole-genome sequencing of Haloarcula japonica strain pws8.</title>
        <authorList>
            <person name="Verma D.K."/>
            <person name="Gopal K."/>
            <person name="Prasad E.S."/>
        </authorList>
    </citation>
    <scope>NUCLEOTIDE SEQUENCE</scope>
    <source>
        <strain evidence="3">Pws8</strain>
    </source>
</reference>
<dbReference type="Pfam" id="PF24351">
    <property type="entry name" value="DUF7511"/>
    <property type="match status" value="1"/>
</dbReference>
<dbReference type="InterPro" id="IPR055933">
    <property type="entry name" value="DUF7511"/>
</dbReference>
<keyword evidence="4" id="KW-1185">Reference proteome</keyword>
<gene>
    <name evidence="2" type="ORF">AMS69_03505</name>
    <name evidence="3" type="ORF">GOC83_02895</name>
</gene>
<reference evidence="2 4" key="1">
    <citation type="submission" date="2015-08" db="EMBL/GenBank/DDBJ databases">
        <title>Genomes of Isolates from Cabo Rojo, PR.</title>
        <authorList>
            <person name="Sanchez-Nieves R.L."/>
            <person name="Montalvo-Rodriguez R."/>
        </authorList>
    </citation>
    <scope>NUCLEOTIDE SEQUENCE [LARGE SCALE GENOMIC DNA]</scope>
    <source>
        <strain evidence="2 4">SL3</strain>
    </source>
</reference>
<dbReference type="PATRIC" id="fig|1705562.3.peg.1659"/>